<dbReference type="PANTHER" id="PTHR10632">
    <property type="entry name" value="SULFIDE:QUINONE OXIDOREDUCTASE"/>
    <property type="match status" value="1"/>
</dbReference>
<feature type="non-terminal residue" evidence="1">
    <location>
        <position position="1"/>
    </location>
</feature>
<proteinExistence type="predicted"/>
<dbReference type="InterPro" id="IPR036188">
    <property type="entry name" value="FAD/NAD-bd_sf"/>
</dbReference>
<gene>
    <name evidence="1" type="ORF">MNBD_BACTEROID06-610</name>
</gene>
<accession>A0A3B0V8G5</accession>
<dbReference type="GO" id="GO:0070224">
    <property type="term" value="F:sulfide:quinone oxidoreductase activity"/>
    <property type="evidence" value="ECO:0007669"/>
    <property type="project" value="TreeGrafter"/>
</dbReference>
<evidence type="ECO:0000313" key="1">
    <source>
        <dbReference type="EMBL" id="VAW28224.1"/>
    </source>
</evidence>
<protein>
    <submittedName>
        <fullName evidence="1">Sulfide:quinone oxidoreductase, Type II</fullName>
    </submittedName>
</protein>
<reference evidence="1" key="1">
    <citation type="submission" date="2018-06" db="EMBL/GenBank/DDBJ databases">
        <authorList>
            <person name="Zhirakovskaya E."/>
        </authorList>
    </citation>
    <scope>NUCLEOTIDE SEQUENCE</scope>
</reference>
<sequence length="182" mass="20844">EERYVVEEKNNHVDELQEGTRFIIKFDMLHLAPPQSAPTWFQTTKLANQDGPNKGWMACDENTLQSKFYPNVFGVGDVTDLPTARTGAAIRKQAPTIVKNLLQIMDGKAANYKGYDGYSSCPLVVSHNKMLLAEFKYGNVRSSDPLLSKFFDTGKASYPMWLMKRYMLPNLYWYAMMKGYKF</sequence>
<dbReference type="GO" id="GO:0070221">
    <property type="term" value="P:sulfide oxidation, using sulfide:quinone oxidoreductase"/>
    <property type="evidence" value="ECO:0007669"/>
    <property type="project" value="TreeGrafter"/>
</dbReference>
<dbReference type="InterPro" id="IPR015904">
    <property type="entry name" value="Sulphide_quinone_reductase"/>
</dbReference>
<dbReference type="EMBL" id="UOES01000367">
    <property type="protein sequence ID" value="VAW28224.1"/>
    <property type="molecule type" value="Genomic_DNA"/>
</dbReference>
<dbReference type="SUPFAM" id="SSF51905">
    <property type="entry name" value="FAD/NAD(P)-binding domain"/>
    <property type="match status" value="1"/>
</dbReference>
<dbReference type="Gene3D" id="3.50.50.60">
    <property type="entry name" value="FAD/NAD(P)-binding domain"/>
    <property type="match status" value="2"/>
</dbReference>
<dbReference type="PANTHER" id="PTHR10632:SF2">
    <property type="entry name" value="SULFIDE:QUINONE OXIDOREDUCTASE, MITOCHONDRIAL"/>
    <property type="match status" value="1"/>
</dbReference>
<dbReference type="GO" id="GO:0071949">
    <property type="term" value="F:FAD binding"/>
    <property type="evidence" value="ECO:0007669"/>
    <property type="project" value="TreeGrafter"/>
</dbReference>
<organism evidence="1">
    <name type="scientific">hydrothermal vent metagenome</name>
    <dbReference type="NCBI Taxonomy" id="652676"/>
    <lineage>
        <taxon>unclassified sequences</taxon>
        <taxon>metagenomes</taxon>
        <taxon>ecological metagenomes</taxon>
    </lineage>
</organism>
<dbReference type="AlphaFoldDB" id="A0A3B0V8G5"/>
<name>A0A3B0V8G5_9ZZZZ</name>